<evidence type="ECO:0008006" key="3">
    <source>
        <dbReference type="Google" id="ProtNLM"/>
    </source>
</evidence>
<dbReference type="EMBL" id="CP029788">
    <property type="protein sequence ID" value="AWT42567.1"/>
    <property type="molecule type" value="Genomic_DNA"/>
</dbReference>
<proteinExistence type="predicted"/>
<reference evidence="1 2" key="1">
    <citation type="submission" date="2018-06" db="EMBL/GenBank/DDBJ databases">
        <title>The complete genome sequence of a nosiheptide producer Streptomyces actuosus ATCC 25421: deducing the ability of producing a new class III lantibiotics.</title>
        <authorList>
            <person name="Liu W."/>
            <person name="Sun F."/>
            <person name="Hu Y."/>
        </authorList>
    </citation>
    <scope>NUCLEOTIDE SEQUENCE [LARGE SCALE GENOMIC DNA]</scope>
    <source>
        <strain evidence="1 2">ATCC 25421</strain>
    </source>
</reference>
<gene>
    <name evidence="1" type="ORF">DMT42_09740</name>
</gene>
<evidence type="ECO:0000313" key="2">
    <source>
        <dbReference type="Proteomes" id="UP000247634"/>
    </source>
</evidence>
<accession>A0A2U9NZ03</accession>
<dbReference type="OrthoDB" id="4287719at2"/>
<evidence type="ECO:0000313" key="1">
    <source>
        <dbReference type="EMBL" id="AWT42567.1"/>
    </source>
</evidence>
<protein>
    <recommendedName>
        <fullName evidence="3">DUF3107 domain-containing protein</fullName>
    </recommendedName>
</protein>
<dbReference type="RefSeq" id="WP_110627490.1">
    <property type="nucleotide sequence ID" value="NZ_CP029788.1"/>
</dbReference>
<sequence>MPRYLIVHPRDQKRDDVLVEGENLELFFTAGWAVLSDANGICLAIPSGQGASIQRVDVQEPAPQEE</sequence>
<keyword evidence="2" id="KW-1185">Reference proteome</keyword>
<dbReference type="AlphaFoldDB" id="A0A2U9NZ03"/>
<dbReference type="Proteomes" id="UP000247634">
    <property type="component" value="Chromosome"/>
</dbReference>
<dbReference type="KEGG" id="sact:DMT42_09740"/>
<organism evidence="1 2">
    <name type="scientific">Streptomyces actuosus</name>
    <dbReference type="NCBI Taxonomy" id="1885"/>
    <lineage>
        <taxon>Bacteria</taxon>
        <taxon>Bacillati</taxon>
        <taxon>Actinomycetota</taxon>
        <taxon>Actinomycetes</taxon>
        <taxon>Kitasatosporales</taxon>
        <taxon>Streptomycetaceae</taxon>
        <taxon>Streptomyces</taxon>
    </lineage>
</organism>
<name>A0A2U9NZ03_STRAS</name>